<keyword evidence="3" id="KW-0378">Hydrolase</keyword>
<dbReference type="GeneID" id="87835295"/>
<dbReference type="SUPFAM" id="SSF53474">
    <property type="entry name" value="alpha/beta-Hydrolases"/>
    <property type="match status" value="1"/>
</dbReference>
<evidence type="ECO:0000256" key="1">
    <source>
        <dbReference type="SAM" id="SignalP"/>
    </source>
</evidence>
<organism evidence="3 4">
    <name type="scientific">Chaetomium fimeti</name>
    <dbReference type="NCBI Taxonomy" id="1854472"/>
    <lineage>
        <taxon>Eukaryota</taxon>
        <taxon>Fungi</taxon>
        <taxon>Dikarya</taxon>
        <taxon>Ascomycota</taxon>
        <taxon>Pezizomycotina</taxon>
        <taxon>Sordariomycetes</taxon>
        <taxon>Sordariomycetidae</taxon>
        <taxon>Sordariales</taxon>
        <taxon>Chaetomiaceae</taxon>
        <taxon>Chaetomium</taxon>
    </lineage>
</organism>
<name>A0AAE0LSP3_9PEZI</name>
<dbReference type="PROSITE" id="PS51257">
    <property type="entry name" value="PROKAR_LIPOPROTEIN"/>
    <property type="match status" value="1"/>
</dbReference>
<evidence type="ECO:0000313" key="4">
    <source>
        <dbReference type="Proteomes" id="UP001278766"/>
    </source>
</evidence>
<dbReference type="EMBL" id="JAUEPN010000004">
    <property type="protein sequence ID" value="KAK3295414.1"/>
    <property type="molecule type" value="Genomic_DNA"/>
</dbReference>
<gene>
    <name evidence="3" type="ORF">B0H64DRAFT_145474</name>
</gene>
<dbReference type="AlphaFoldDB" id="A0AAE0LSP3"/>
<feature type="signal peptide" evidence="1">
    <location>
        <begin position="1"/>
        <end position="18"/>
    </location>
</feature>
<accession>A0AAE0LSP3</accession>
<dbReference type="Pfam" id="PF01738">
    <property type="entry name" value="DLH"/>
    <property type="match status" value="1"/>
</dbReference>
<dbReference type="RefSeq" id="XP_062658928.1">
    <property type="nucleotide sequence ID" value="XM_062798347.1"/>
</dbReference>
<comment type="caution">
    <text evidence="3">The sequence shown here is derived from an EMBL/GenBank/DDBJ whole genome shotgun (WGS) entry which is preliminary data.</text>
</comment>
<dbReference type="InterPro" id="IPR029058">
    <property type="entry name" value="AB_hydrolase_fold"/>
</dbReference>
<protein>
    <submittedName>
        <fullName evidence="3">Dienelactone hydrolase family-domain-containing protein</fullName>
    </submittedName>
</protein>
<dbReference type="GO" id="GO:0016787">
    <property type="term" value="F:hydrolase activity"/>
    <property type="evidence" value="ECO:0007669"/>
    <property type="project" value="UniProtKB-KW"/>
</dbReference>
<feature type="chain" id="PRO_5042190872" evidence="1">
    <location>
        <begin position="19"/>
        <end position="278"/>
    </location>
</feature>
<dbReference type="Gene3D" id="3.40.50.1820">
    <property type="entry name" value="alpha/beta hydrolase"/>
    <property type="match status" value="1"/>
</dbReference>
<keyword evidence="1" id="KW-0732">Signal</keyword>
<reference evidence="3" key="1">
    <citation type="journal article" date="2023" name="Mol. Phylogenet. Evol.">
        <title>Genome-scale phylogeny and comparative genomics of the fungal order Sordariales.</title>
        <authorList>
            <person name="Hensen N."/>
            <person name="Bonometti L."/>
            <person name="Westerberg I."/>
            <person name="Brannstrom I.O."/>
            <person name="Guillou S."/>
            <person name="Cros-Aarteil S."/>
            <person name="Calhoun S."/>
            <person name="Haridas S."/>
            <person name="Kuo A."/>
            <person name="Mondo S."/>
            <person name="Pangilinan J."/>
            <person name="Riley R."/>
            <person name="LaButti K."/>
            <person name="Andreopoulos B."/>
            <person name="Lipzen A."/>
            <person name="Chen C."/>
            <person name="Yan M."/>
            <person name="Daum C."/>
            <person name="Ng V."/>
            <person name="Clum A."/>
            <person name="Steindorff A."/>
            <person name="Ohm R.A."/>
            <person name="Martin F."/>
            <person name="Silar P."/>
            <person name="Natvig D.O."/>
            <person name="Lalanne C."/>
            <person name="Gautier V."/>
            <person name="Ament-Velasquez S.L."/>
            <person name="Kruys A."/>
            <person name="Hutchinson M.I."/>
            <person name="Powell A.J."/>
            <person name="Barry K."/>
            <person name="Miller A.N."/>
            <person name="Grigoriev I.V."/>
            <person name="Debuchy R."/>
            <person name="Gladieux P."/>
            <person name="Hiltunen Thoren M."/>
            <person name="Johannesson H."/>
        </authorList>
    </citation>
    <scope>NUCLEOTIDE SEQUENCE</scope>
    <source>
        <strain evidence="3">CBS 168.71</strain>
    </source>
</reference>
<dbReference type="InterPro" id="IPR002925">
    <property type="entry name" value="Dienelactn_hydro"/>
</dbReference>
<reference evidence="3" key="2">
    <citation type="submission" date="2023-06" db="EMBL/GenBank/DDBJ databases">
        <authorList>
            <consortium name="Lawrence Berkeley National Laboratory"/>
            <person name="Haridas S."/>
            <person name="Hensen N."/>
            <person name="Bonometti L."/>
            <person name="Westerberg I."/>
            <person name="Brannstrom I.O."/>
            <person name="Guillou S."/>
            <person name="Cros-Aarteil S."/>
            <person name="Calhoun S."/>
            <person name="Kuo A."/>
            <person name="Mondo S."/>
            <person name="Pangilinan J."/>
            <person name="Riley R."/>
            <person name="Labutti K."/>
            <person name="Andreopoulos B."/>
            <person name="Lipzen A."/>
            <person name="Chen C."/>
            <person name="Yanf M."/>
            <person name="Daum C."/>
            <person name="Ng V."/>
            <person name="Clum A."/>
            <person name="Steindorff A."/>
            <person name="Ohm R."/>
            <person name="Martin F."/>
            <person name="Silar P."/>
            <person name="Natvig D."/>
            <person name="Lalanne C."/>
            <person name="Gautier V."/>
            <person name="Ament-Velasquez S.L."/>
            <person name="Kruys A."/>
            <person name="Hutchinson M.I."/>
            <person name="Powell A.J."/>
            <person name="Barry K."/>
            <person name="Miller A.N."/>
            <person name="Grigoriev I.V."/>
            <person name="Debuchy R."/>
            <person name="Gladieux P."/>
            <person name="Thoren M.H."/>
            <person name="Johannesson H."/>
        </authorList>
    </citation>
    <scope>NUCLEOTIDE SEQUENCE</scope>
    <source>
        <strain evidence="3">CBS 168.71</strain>
    </source>
</reference>
<keyword evidence="4" id="KW-1185">Reference proteome</keyword>
<proteinExistence type="predicted"/>
<evidence type="ECO:0000313" key="3">
    <source>
        <dbReference type="EMBL" id="KAK3295414.1"/>
    </source>
</evidence>
<dbReference type="PANTHER" id="PTHR17630:SF44">
    <property type="entry name" value="PROTEIN AIM2"/>
    <property type="match status" value="1"/>
</dbReference>
<feature type="domain" description="Dienelactone hydrolase" evidence="2">
    <location>
        <begin position="69"/>
        <end position="274"/>
    </location>
</feature>
<sequence>MRTSVLSSALLLAGGAVAGCNGKSDACVNPDASIVAHTGEPVGEEVVHNDITLYITKPDEADPRTQARAGSAVLFLTDVFGLALTENKLLADSFARAGYLTVVPDLFNGEPAPGDINVPGFNTTAFLEAHEPPVTDPIIATAAAYLRTELNATRIGAPGYCFGGRYAFRALSAGTEGGAFAVGFAAHPSLLTAEEIGAVEGPVAVAAADQDQLFNAAARAEAEEVLLGVASPYQVNLYAGTQHGFGVRVDLEDAQQKYAKEEAFLQAVKWFDRFLVAA</sequence>
<dbReference type="PANTHER" id="PTHR17630">
    <property type="entry name" value="DIENELACTONE HYDROLASE"/>
    <property type="match status" value="1"/>
</dbReference>
<evidence type="ECO:0000259" key="2">
    <source>
        <dbReference type="Pfam" id="PF01738"/>
    </source>
</evidence>
<dbReference type="Proteomes" id="UP001278766">
    <property type="component" value="Unassembled WGS sequence"/>
</dbReference>